<dbReference type="Gene3D" id="2.40.50.90">
    <property type="match status" value="1"/>
</dbReference>
<dbReference type="Pfam" id="PF00565">
    <property type="entry name" value="SNase"/>
    <property type="match status" value="1"/>
</dbReference>
<dbReference type="PROSITE" id="PS50830">
    <property type="entry name" value="TNASE_3"/>
    <property type="match status" value="1"/>
</dbReference>
<evidence type="ECO:0000256" key="1">
    <source>
        <dbReference type="SAM" id="SignalP"/>
    </source>
</evidence>
<organism evidence="3 4">
    <name type="scientific">Lentibacter algarum</name>
    <dbReference type="NCBI Taxonomy" id="576131"/>
    <lineage>
        <taxon>Bacteria</taxon>
        <taxon>Pseudomonadati</taxon>
        <taxon>Pseudomonadota</taxon>
        <taxon>Alphaproteobacteria</taxon>
        <taxon>Rhodobacterales</taxon>
        <taxon>Roseobacteraceae</taxon>
        <taxon>Lentibacter</taxon>
    </lineage>
</organism>
<feature type="signal peptide" evidence="1">
    <location>
        <begin position="1"/>
        <end position="25"/>
    </location>
</feature>
<feature type="domain" description="TNase-like" evidence="2">
    <location>
        <begin position="32"/>
        <end position="173"/>
    </location>
</feature>
<gene>
    <name evidence="3" type="ORF">SAMN05444486_102290</name>
</gene>
<keyword evidence="3" id="KW-0540">Nuclease</keyword>
<evidence type="ECO:0000313" key="4">
    <source>
        <dbReference type="Proteomes" id="UP000199026"/>
    </source>
</evidence>
<dbReference type="SMART" id="SM00318">
    <property type="entry name" value="SNc"/>
    <property type="match status" value="1"/>
</dbReference>
<keyword evidence="3" id="KW-0255">Endonuclease</keyword>
<name>A0A1H3K2H2_9RHOB</name>
<proteinExistence type="predicted"/>
<dbReference type="GeneID" id="78124363"/>
<dbReference type="SUPFAM" id="SSF50199">
    <property type="entry name" value="Staphylococcal nuclease"/>
    <property type="match status" value="1"/>
</dbReference>
<dbReference type="Proteomes" id="UP000199026">
    <property type="component" value="Unassembled WGS sequence"/>
</dbReference>
<sequence length="224" mass="25058">MLRMVNSRSLALCLLLFSLASQSDADITGRIHVVDGDTIRVSGQVIRLFGVDAPEVKQTCQTSEGLHWACGAWVSDVLRNAFDGQEAFCVEVEQDRYGRSVARCEVAGVDLGRWLVQRGLAFSYRKYSMDYDLDEKRAAVNDRGLHATRVQNPADFRAASAQAAQKAPDIGCQIKGNISSKGVRIYHLRGQEQYERTRISTLKGERWFCSEAEAKAAGWRRARR</sequence>
<evidence type="ECO:0000259" key="2">
    <source>
        <dbReference type="PROSITE" id="PS50830"/>
    </source>
</evidence>
<dbReference type="InterPro" id="IPR016071">
    <property type="entry name" value="Staphylococal_nuclease_OB-fold"/>
</dbReference>
<dbReference type="InterPro" id="IPR035437">
    <property type="entry name" value="SNase_OB-fold_sf"/>
</dbReference>
<dbReference type="GO" id="GO:0004519">
    <property type="term" value="F:endonuclease activity"/>
    <property type="evidence" value="ECO:0007669"/>
    <property type="project" value="UniProtKB-KW"/>
</dbReference>
<protein>
    <submittedName>
        <fullName evidence="3">Endonuclease YncB, thermonuclease family</fullName>
    </submittedName>
</protein>
<keyword evidence="3" id="KW-0378">Hydrolase</keyword>
<evidence type="ECO:0000313" key="3">
    <source>
        <dbReference type="EMBL" id="SDY46039.1"/>
    </source>
</evidence>
<accession>A0A1H3K2H2</accession>
<dbReference type="AlphaFoldDB" id="A0A1H3K2H2"/>
<reference evidence="3 4" key="1">
    <citation type="submission" date="2016-10" db="EMBL/GenBank/DDBJ databases">
        <authorList>
            <person name="de Groot N.N."/>
        </authorList>
    </citation>
    <scope>NUCLEOTIDE SEQUENCE [LARGE SCALE GENOMIC DNA]</scope>
    <source>
        <strain evidence="3 4">DSM 24677</strain>
    </source>
</reference>
<dbReference type="RefSeq" id="WP_089889845.1">
    <property type="nucleotide sequence ID" value="NZ_FNPR01000002.1"/>
</dbReference>
<feature type="chain" id="PRO_5011638959" evidence="1">
    <location>
        <begin position="26"/>
        <end position="224"/>
    </location>
</feature>
<dbReference type="OrthoDB" id="9805504at2"/>
<dbReference type="EMBL" id="FNPR01000002">
    <property type="protein sequence ID" value="SDY46039.1"/>
    <property type="molecule type" value="Genomic_DNA"/>
</dbReference>
<keyword evidence="1" id="KW-0732">Signal</keyword>
<keyword evidence="4" id="KW-1185">Reference proteome</keyword>
<dbReference type="STRING" id="576131.SAMN05444486_102290"/>